<gene>
    <name evidence="3" type="ORF">B9G79_07815</name>
</gene>
<dbReference type="InterPro" id="IPR047262">
    <property type="entry name" value="PRX-like1"/>
</dbReference>
<evidence type="ECO:0000313" key="3">
    <source>
        <dbReference type="EMBL" id="ASD63482.1"/>
    </source>
</evidence>
<dbReference type="OrthoDB" id="5521369at2"/>
<dbReference type="InterPro" id="IPR036249">
    <property type="entry name" value="Thioredoxin-like_sf"/>
</dbReference>
<dbReference type="InterPro" id="IPR012336">
    <property type="entry name" value="Thioredoxin-like_fold"/>
</dbReference>
<dbReference type="InterPro" id="IPR013766">
    <property type="entry name" value="Thioredoxin_domain"/>
</dbReference>
<proteinExistence type="predicted"/>
<dbReference type="PANTHER" id="PTHR43640">
    <property type="entry name" value="OS07G0260300 PROTEIN"/>
    <property type="match status" value="1"/>
</dbReference>
<keyword evidence="1" id="KW-0732">Signal</keyword>
<dbReference type="RefSeq" id="WP_088565018.1">
    <property type="nucleotide sequence ID" value="NZ_CP020946.1"/>
</dbReference>
<dbReference type="PANTHER" id="PTHR43640:SF1">
    <property type="entry name" value="THIOREDOXIN-DEPENDENT PEROXIREDOXIN"/>
    <property type="match status" value="1"/>
</dbReference>
<organism evidence="3 4">
    <name type="scientific">Bdellovibrio bacteriovorus</name>
    <dbReference type="NCBI Taxonomy" id="959"/>
    <lineage>
        <taxon>Bacteria</taxon>
        <taxon>Pseudomonadati</taxon>
        <taxon>Bdellovibrionota</taxon>
        <taxon>Bdellovibrionia</taxon>
        <taxon>Bdellovibrionales</taxon>
        <taxon>Pseudobdellovibrionaceae</taxon>
        <taxon>Bdellovibrio</taxon>
    </lineage>
</organism>
<evidence type="ECO:0000256" key="1">
    <source>
        <dbReference type="SAM" id="SignalP"/>
    </source>
</evidence>
<dbReference type="Pfam" id="PF13905">
    <property type="entry name" value="Thioredoxin_8"/>
    <property type="match status" value="1"/>
</dbReference>
<dbReference type="EMBL" id="CP020946">
    <property type="protein sequence ID" value="ASD63482.1"/>
    <property type="molecule type" value="Genomic_DNA"/>
</dbReference>
<reference evidence="3 4" key="1">
    <citation type="submission" date="2017-04" db="EMBL/GenBank/DDBJ databases">
        <title>Whole genome sequence of Bdellovibrio bacteriovorus strain SSB218315.</title>
        <authorList>
            <person name="Oyedara O."/>
            <person name="Rodriguez-Perez M.A."/>
        </authorList>
    </citation>
    <scope>NUCLEOTIDE SEQUENCE [LARGE SCALE GENOMIC DNA]</scope>
    <source>
        <strain evidence="3 4">SSB218315</strain>
    </source>
</reference>
<protein>
    <submittedName>
        <fullName evidence="3">Thioredoxin family protein</fullName>
    </submittedName>
</protein>
<dbReference type="Gene3D" id="3.40.30.10">
    <property type="entry name" value="Glutaredoxin"/>
    <property type="match status" value="1"/>
</dbReference>
<feature type="chain" id="PRO_5011966807" evidence="1">
    <location>
        <begin position="20"/>
        <end position="185"/>
    </location>
</feature>
<feature type="signal peptide" evidence="1">
    <location>
        <begin position="1"/>
        <end position="19"/>
    </location>
</feature>
<name>A0A1Z3N7M3_BDEBC</name>
<dbReference type="AlphaFoldDB" id="A0A1Z3N7M3"/>
<evidence type="ECO:0000259" key="2">
    <source>
        <dbReference type="PROSITE" id="PS51352"/>
    </source>
</evidence>
<dbReference type="SUPFAM" id="SSF52833">
    <property type="entry name" value="Thioredoxin-like"/>
    <property type="match status" value="1"/>
</dbReference>
<sequence length="185" mass="20271">MRNGLIFTLILMISQICMGADKITSLSGADVLNGEPKTITTANHKATIAVFLSAKCPCSASHEALLKELAQKYKDFQFVGIHSNSDETAEETQKHFREAHLLFPVIQDARSQWANKLGALKTPHAFVLNPSGEMIYHGGVTDSHVGPSAKKQFLKEVLEDLQAGKPSRHKEGRALGCYIQRADEA</sequence>
<dbReference type="PROSITE" id="PS51352">
    <property type="entry name" value="THIOREDOXIN_2"/>
    <property type="match status" value="1"/>
</dbReference>
<evidence type="ECO:0000313" key="4">
    <source>
        <dbReference type="Proteomes" id="UP000197003"/>
    </source>
</evidence>
<accession>A0A1Z3N7M3</accession>
<dbReference type="Proteomes" id="UP000197003">
    <property type="component" value="Chromosome"/>
</dbReference>
<feature type="domain" description="Thioredoxin" evidence="2">
    <location>
        <begin position="17"/>
        <end position="163"/>
    </location>
</feature>